<dbReference type="GO" id="GO:0005524">
    <property type="term" value="F:ATP binding"/>
    <property type="evidence" value="ECO:0007669"/>
    <property type="project" value="InterPro"/>
</dbReference>
<evidence type="ECO:0000313" key="6">
    <source>
        <dbReference type="EMBL" id="KIO08753.1"/>
    </source>
</evidence>
<reference evidence="6 7" key="1">
    <citation type="submission" date="2014-04" db="EMBL/GenBank/DDBJ databases">
        <authorList>
            <consortium name="DOE Joint Genome Institute"/>
            <person name="Kuo A."/>
            <person name="Kohler A."/>
            <person name="Costa M.D."/>
            <person name="Nagy L.G."/>
            <person name="Floudas D."/>
            <person name="Copeland A."/>
            <person name="Barry K.W."/>
            <person name="Cichocki N."/>
            <person name="Veneault-Fourrey C."/>
            <person name="LaButti K."/>
            <person name="Lindquist E.A."/>
            <person name="Lipzen A."/>
            <person name="Lundell T."/>
            <person name="Morin E."/>
            <person name="Murat C."/>
            <person name="Sun H."/>
            <person name="Tunlid A."/>
            <person name="Henrissat B."/>
            <person name="Grigoriev I.V."/>
            <person name="Hibbett D.S."/>
            <person name="Martin F."/>
            <person name="Nordberg H.P."/>
            <person name="Cantor M.N."/>
            <person name="Hua S.X."/>
        </authorList>
    </citation>
    <scope>NUCLEOTIDE SEQUENCE [LARGE SCALE GENOMIC DNA]</scope>
    <source>
        <strain evidence="6 7">Marx 270</strain>
    </source>
</reference>
<accession>A0A0C3JI51</accession>
<evidence type="ECO:0000256" key="1">
    <source>
        <dbReference type="ARBA" id="ARBA00022527"/>
    </source>
</evidence>
<gene>
    <name evidence="6" type="ORF">M404DRAFT_22604</name>
</gene>
<evidence type="ECO:0000256" key="3">
    <source>
        <dbReference type="ARBA" id="ARBA00022777"/>
    </source>
</evidence>
<evidence type="ECO:0000256" key="4">
    <source>
        <dbReference type="SAM" id="MobiDB-lite"/>
    </source>
</evidence>
<keyword evidence="2" id="KW-0808">Transferase</keyword>
<feature type="region of interest" description="Disordered" evidence="4">
    <location>
        <begin position="197"/>
        <end position="217"/>
    </location>
</feature>
<dbReference type="Pfam" id="PF02816">
    <property type="entry name" value="Alpha_kinase"/>
    <property type="match status" value="1"/>
</dbReference>
<dbReference type="PROSITE" id="PS51158">
    <property type="entry name" value="ALPHA_KINASE"/>
    <property type="match status" value="1"/>
</dbReference>
<dbReference type="InterPro" id="IPR011009">
    <property type="entry name" value="Kinase-like_dom_sf"/>
</dbReference>
<feature type="domain" description="Alpha-type protein kinase" evidence="5">
    <location>
        <begin position="264"/>
        <end position="541"/>
    </location>
</feature>
<protein>
    <recommendedName>
        <fullName evidence="5">Alpha-type protein kinase domain-containing protein</fullName>
    </recommendedName>
</protein>
<dbReference type="GO" id="GO:0004674">
    <property type="term" value="F:protein serine/threonine kinase activity"/>
    <property type="evidence" value="ECO:0007669"/>
    <property type="project" value="UniProtKB-KW"/>
</dbReference>
<dbReference type="InParanoid" id="A0A0C3JI51"/>
<keyword evidence="1" id="KW-0723">Serine/threonine-protein kinase</keyword>
<dbReference type="AlphaFoldDB" id="A0A0C3JI51"/>
<evidence type="ECO:0000313" key="7">
    <source>
        <dbReference type="Proteomes" id="UP000054217"/>
    </source>
</evidence>
<sequence>MKDIDAHAAAPNLASIALVKVTGKIMAFCPEFLWRPKEFVVRDSSWVDLASFPEPMQPYFYNKCLHAASRKNSKTMVFKLKQFSLFVVIPEAQWREYENYADKLAEDAMSTMDAEPNTGSLCRPNKRSVPAPIPASSSSFNTSLAACPLSHSLTHALDEDLFLATASDFSGHSVTDAIDVDAPATSLKRTRSWSVSMSSMTTHSPPGKRTFATAASPTTPSRHWVKEALQVGGSANVDIGLVMKTKLDSIIFYPIPTLRLEEILDDTDKHAFSLNHAKSFSGQLHFDTSSCSLLGVGGFKTTHHAYLLLNPVVPSGLGSLPRHPVVLKRPYHGGDSANKQYKRYVLAQELPLLFQEANILYWAKSLLQMTYEYINLAIRDAADISIPAWIANIPHLHFVEAGLALVYSTTSKGPSTSAGSVVAAYLLEERIECGDSKFMKFIHNVQYSSLLKPDHNTFHIAEFLIFMQHIQYMKTDGLAYISDYQGSTTLLMDPQILTHLSVGGGTDIFSKGNVEIGVELFEQEHICNQYCTWPGFTLKPFKGSE</sequence>
<name>A0A0C3JI51_PISTI</name>
<keyword evidence="7" id="KW-1185">Reference proteome</keyword>
<evidence type="ECO:0000256" key="2">
    <source>
        <dbReference type="ARBA" id="ARBA00022679"/>
    </source>
</evidence>
<dbReference type="Gene3D" id="3.20.200.10">
    <property type="entry name" value="MHCK/EF2 kinase"/>
    <property type="match status" value="1"/>
</dbReference>
<dbReference type="STRING" id="870435.A0A0C3JI51"/>
<dbReference type="OrthoDB" id="301415at2759"/>
<keyword evidence="3" id="KW-0418">Kinase</keyword>
<reference evidence="7" key="2">
    <citation type="submission" date="2015-01" db="EMBL/GenBank/DDBJ databases">
        <title>Evolutionary Origins and Diversification of the Mycorrhizal Mutualists.</title>
        <authorList>
            <consortium name="DOE Joint Genome Institute"/>
            <consortium name="Mycorrhizal Genomics Consortium"/>
            <person name="Kohler A."/>
            <person name="Kuo A."/>
            <person name="Nagy L.G."/>
            <person name="Floudas D."/>
            <person name="Copeland A."/>
            <person name="Barry K.W."/>
            <person name="Cichocki N."/>
            <person name="Veneault-Fourrey C."/>
            <person name="LaButti K."/>
            <person name="Lindquist E.A."/>
            <person name="Lipzen A."/>
            <person name="Lundell T."/>
            <person name="Morin E."/>
            <person name="Murat C."/>
            <person name="Riley R."/>
            <person name="Ohm R."/>
            <person name="Sun H."/>
            <person name="Tunlid A."/>
            <person name="Henrissat B."/>
            <person name="Grigoriev I.V."/>
            <person name="Hibbett D.S."/>
            <person name="Martin F."/>
        </authorList>
    </citation>
    <scope>NUCLEOTIDE SEQUENCE [LARGE SCALE GENOMIC DNA]</scope>
    <source>
        <strain evidence="7">Marx 270</strain>
    </source>
</reference>
<evidence type="ECO:0000259" key="5">
    <source>
        <dbReference type="PROSITE" id="PS51158"/>
    </source>
</evidence>
<dbReference type="HOGENOM" id="CLU_018737_2_0_1"/>
<proteinExistence type="predicted"/>
<dbReference type="EMBL" id="KN831956">
    <property type="protein sequence ID" value="KIO08753.1"/>
    <property type="molecule type" value="Genomic_DNA"/>
</dbReference>
<dbReference type="InterPro" id="IPR004166">
    <property type="entry name" value="a-kinase_dom"/>
</dbReference>
<dbReference type="SUPFAM" id="SSF56112">
    <property type="entry name" value="Protein kinase-like (PK-like)"/>
    <property type="match status" value="1"/>
</dbReference>
<organism evidence="6 7">
    <name type="scientific">Pisolithus tinctorius Marx 270</name>
    <dbReference type="NCBI Taxonomy" id="870435"/>
    <lineage>
        <taxon>Eukaryota</taxon>
        <taxon>Fungi</taxon>
        <taxon>Dikarya</taxon>
        <taxon>Basidiomycota</taxon>
        <taxon>Agaricomycotina</taxon>
        <taxon>Agaricomycetes</taxon>
        <taxon>Agaricomycetidae</taxon>
        <taxon>Boletales</taxon>
        <taxon>Sclerodermatineae</taxon>
        <taxon>Pisolithaceae</taxon>
        <taxon>Pisolithus</taxon>
    </lineage>
</organism>
<dbReference type="Proteomes" id="UP000054217">
    <property type="component" value="Unassembled WGS sequence"/>
</dbReference>